<protein>
    <submittedName>
        <fullName evidence="1">Uncharacterized protein</fullName>
    </submittedName>
</protein>
<dbReference type="EMBL" id="GBRH01241828">
    <property type="protein sequence ID" value="JAD56067.1"/>
    <property type="molecule type" value="Transcribed_RNA"/>
</dbReference>
<reference evidence="1" key="1">
    <citation type="submission" date="2014-09" db="EMBL/GenBank/DDBJ databases">
        <authorList>
            <person name="Magalhaes I.L.F."/>
            <person name="Oliveira U."/>
            <person name="Santos F.R."/>
            <person name="Vidigal T.H.D.A."/>
            <person name="Brescovit A.D."/>
            <person name="Santos A.J."/>
        </authorList>
    </citation>
    <scope>NUCLEOTIDE SEQUENCE</scope>
    <source>
        <tissue evidence="1">Shoot tissue taken approximately 20 cm above the soil surface</tissue>
    </source>
</reference>
<reference evidence="1" key="2">
    <citation type="journal article" date="2015" name="Data Brief">
        <title>Shoot transcriptome of the giant reed, Arundo donax.</title>
        <authorList>
            <person name="Barrero R.A."/>
            <person name="Guerrero F.D."/>
            <person name="Moolhuijzen P."/>
            <person name="Goolsby J.A."/>
            <person name="Tidwell J."/>
            <person name="Bellgard S.E."/>
            <person name="Bellgard M.I."/>
        </authorList>
    </citation>
    <scope>NUCLEOTIDE SEQUENCE</scope>
    <source>
        <tissue evidence="1">Shoot tissue taken approximately 20 cm above the soil surface</tissue>
    </source>
</reference>
<sequence length="13" mass="1563">MVLDFLLDAFHLE</sequence>
<evidence type="ECO:0000313" key="1">
    <source>
        <dbReference type="EMBL" id="JAD56067.1"/>
    </source>
</evidence>
<proteinExistence type="predicted"/>
<organism evidence="1">
    <name type="scientific">Arundo donax</name>
    <name type="common">Giant reed</name>
    <name type="synonym">Donax arundinaceus</name>
    <dbReference type="NCBI Taxonomy" id="35708"/>
    <lineage>
        <taxon>Eukaryota</taxon>
        <taxon>Viridiplantae</taxon>
        <taxon>Streptophyta</taxon>
        <taxon>Embryophyta</taxon>
        <taxon>Tracheophyta</taxon>
        <taxon>Spermatophyta</taxon>
        <taxon>Magnoliopsida</taxon>
        <taxon>Liliopsida</taxon>
        <taxon>Poales</taxon>
        <taxon>Poaceae</taxon>
        <taxon>PACMAD clade</taxon>
        <taxon>Arundinoideae</taxon>
        <taxon>Arundineae</taxon>
        <taxon>Arundo</taxon>
    </lineage>
</organism>
<accession>A0A0A9B9V3</accession>
<name>A0A0A9B9V3_ARUDO</name>